<comment type="function">
    <text evidence="6">Acts both as a biotin--[acetyl-CoA-carboxylase] ligase and a repressor.</text>
</comment>
<accession>A0A377Q3P8</accession>
<dbReference type="SUPFAM" id="SSF55681">
    <property type="entry name" value="Class II aaRS and biotin synthetases"/>
    <property type="match status" value="1"/>
</dbReference>
<comment type="similarity">
    <text evidence="6">Belongs to the biotin--protein ligase family.</text>
</comment>
<dbReference type="RefSeq" id="WP_115225870.1">
    <property type="nucleotide sequence ID" value="NZ_CAWOLO010000001.1"/>
</dbReference>
<dbReference type="SUPFAM" id="SSF46785">
    <property type="entry name" value="Winged helix' DNA-binding domain"/>
    <property type="match status" value="1"/>
</dbReference>
<dbReference type="Pfam" id="PF03099">
    <property type="entry name" value="BPL_LplA_LipB"/>
    <property type="match status" value="1"/>
</dbReference>
<dbReference type="InterPro" id="IPR004408">
    <property type="entry name" value="Biotin_CoA_COase_ligase"/>
</dbReference>
<keyword evidence="6" id="KW-0804">Transcription</keyword>
<dbReference type="InterPro" id="IPR036388">
    <property type="entry name" value="WH-like_DNA-bd_sf"/>
</dbReference>
<evidence type="ECO:0000256" key="5">
    <source>
        <dbReference type="ARBA" id="ARBA00047846"/>
    </source>
</evidence>
<evidence type="ECO:0000313" key="9">
    <source>
        <dbReference type="EMBL" id="TCU90395.1"/>
    </source>
</evidence>
<dbReference type="GO" id="GO:0005737">
    <property type="term" value="C:cytoplasm"/>
    <property type="evidence" value="ECO:0007669"/>
    <property type="project" value="TreeGrafter"/>
</dbReference>
<dbReference type="Pfam" id="PF08279">
    <property type="entry name" value="HTH_11"/>
    <property type="match status" value="1"/>
</dbReference>
<dbReference type="AlphaFoldDB" id="A0A377Q3P8"/>
<keyword evidence="6" id="KW-0678">Repressor</keyword>
<dbReference type="EMBL" id="SMBT01000001">
    <property type="protein sequence ID" value="TCU90395.1"/>
    <property type="molecule type" value="Genomic_DNA"/>
</dbReference>
<sequence>MLHTLTLLRQLKAHEFTSGEAIARQLNISRSAVSGALTRSGDYGVELERRHGVGYKLTQSLEWLDHDQISRQLNPHTPFTLQLTDEIDSTNRALRQNNAAPGTVLAAEWQNAGRGRLGRQWVGSLGGSLLFSLVWRFSGGMTRLAGLSLAVGIALTRALENKGYAGMGLKWPNDVLCAKGKLAGILIELSGDALGPADAVIGIGLNLRLSDDERLNADHAADLSDCPGPAPDRNALLAAILNELADILPRFDQDGFAPLRPEWEARHLWQGEQARLISPDGKENRGRIIGVAEDGALRMAGEDGLKIVYAGDVSLRRENAS</sequence>
<dbReference type="InterPro" id="IPR003142">
    <property type="entry name" value="BPL_C"/>
</dbReference>
<dbReference type="GO" id="GO:0005524">
    <property type="term" value="F:ATP binding"/>
    <property type="evidence" value="ECO:0007669"/>
    <property type="project" value="UniProtKB-UniRule"/>
</dbReference>
<dbReference type="EC" id="6.3.4.15" evidence="6"/>
<dbReference type="PANTHER" id="PTHR12835:SF5">
    <property type="entry name" value="BIOTIN--PROTEIN LIGASE"/>
    <property type="match status" value="1"/>
</dbReference>
<dbReference type="Proteomes" id="UP000295794">
    <property type="component" value="Unassembled WGS sequence"/>
</dbReference>
<dbReference type="EMBL" id="UGHR01000001">
    <property type="protein sequence ID" value="STQ89422.1"/>
    <property type="molecule type" value="Genomic_DNA"/>
</dbReference>
<keyword evidence="6" id="KW-0238">DNA-binding</keyword>
<organism evidence="8 10">
    <name type="scientific">Iodobacter fluviatilis</name>
    <dbReference type="NCBI Taxonomy" id="537"/>
    <lineage>
        <taxon>Bacteria</taxon>
        <taxon>Pseudomonadati</taxon>
        <taxon>Pseudomonadota</taxon>
        <taxon>Betaproteobacteria</taxon>
        <taxon>Neisseriales</taxon>
        <taxon>Chitinibacteraceae</taxon>
        <taxon>Iodobacter</taxon>
    </lineage>
</organism>
<feature type="binding site" evidence="6">
    <location>
        <position position="181"/>
    </location>
    <ligand>
        <name>biotin</name>
        <dbReference type="ChEBI" id="CHEBI:57586"/>
    </ligand>
</feature>
<reference evidence="8 10" key="1">
    <citation type="submission" date="2018-06" db="EMBL/GenBank/DDBJ databases">
        <authorList>
            <consortium name="Pathogen Informatics"/>
            <person name="Doyle S."/>
        </authorList>
    </citation>
    <scope>NUCLEOTIDE SEQUENCE [LARGE SCALE GENOMIC DNA]</scope>
    <source>
        <strain evidence="8 10">NCTC11159</strain>
    </source>
</reference>
<keyword evidence="2 6" id="KW-0547">Nucleotide-binding</keyword>
<dbReference type="InterPro" id="IPR013196">
    <property type="entry name" value="HTH_11"/>
</dbReference>
<comment type="catalytic activity">
    <reaction evidence="5 6">
        <text>biotin + L-lysyl-[protein] + ATP = N(6)-biotinyl-L-lysyl-[protein] + AMP + diphosphate + H(+)</text>
        <dbReference type="Rhea" id="RHEA:11756"/>
        <dbReference type="Rhea" id="RHEA-COMP:9752"/>
        <dbReference type="Rhea" id="RHEA-COMP:10505"/>
        <dbReference type="ChEBI" id="CHEBI:15378"/>
        <dbReference type="ChEBI" id="CHEBI:29969"/>
        <dbReference type="ChEBI" id="CHEBI:30616"/>
        <dbReference type="ChEBI" id="CHEBI:33019"/>
        <dbReference type="ChEBI" id="CHEBI:57586"/>
        <dbReference type="ChEBI" id="CHEBI:83144"/>
        <dbReference type="ChEBI" id="CHEBI:456215"/>
        <dbReference type="EC" id="6.3.4.15"/>
    </reaction>
</comment>
<keyword evidence="4 6" id="KW-0092">Biotin</keyword>
<evidence type="ECO:0000256" key="1">
    <source>
        <dbReference type="ARBA" id="ARBA00022598"/>
    </source>
</evidence>
<name>A0A377Q3P8_9NEIS</name>
<evidence type="ECO:0000256" key="4">
    <source>
        <dbReference type="ARBA" id="ARBA00023267"/>
    </source>
</evidence>
<dbReference type="GO" id="GO:0003677">
    <property type="term" value="F:DNA binding"/>
    <property type="evidence" value="ECO:0007669"/>
    <property type="project" value="UniProtKB-UniRule"/>
</dbReference>
<dbReference type="SUPFAM" id="SSF50037">
    <property type="entry name" value="C-terminal domain of transcriptional repressors"/>
    <property type="match status" value="1"/>
</dbReference>
<dbReference type="GO" id="GO:0006355">
    <property type="term" value="P:regulation of DNA-templated transcription"/>
    <property type="evidence" value="ECO:0007669"/>
    <property type="project" value="UniProtKB-UniRule"/>
</dbReference>
<keyword evidence="11" id="KW-1185">Reference proteome</keyword>
<keyword evidence="1 6" id="KW-0436">Ligase</keyword>
<dbReference type="OrthoDB" id="9807064at2"/>
<dbReference type="PROSITE" id="PS51733">
    <property type="entry name" value="BPL_LPL_CATALYTIC"/>
    <property type="match status" value="1"/>
</dbReference>
<dbReference type="Gene3D" id="3.30.930.10">
    <property type="entry name" value="Bira Bifunctional Protein, Domain 2"/>
    <property type="match status" value="1"/>
</dbReference>
<dbReference type="Pfam" id="PF02237">
    <property type="entry name" value="BPL_C"/>
    <property type="match status" value="1"/>
</dbReference>
<feature type="binding site" evidence="6">
    <location>
        <position position="110"/>
    </location>
    <ligand>
        <name>biotin</name>
        <dbReference type="ChEBI" id="CHEBI:57586"/>
    </ligand>
</feature>
<dbReference type="Gene3D" id="2.30.30.100">
    <property type="match status" value="1"/>
</dbReference>
<dbReference type="GO" id="GO:0004077">
    <property type="term" value="F:biotin--[biotin carboxyl-carrier protein] ligase activity"/>
    <property type="evidence" value="ECO:0007669"/>
    <property type="project" value="UniProtKB-UniRule"/>
</dbReference>
<reference evidence="9 11" key="2">
    <citation type="submission" date="2019-03" db="EMBL/GenBank/DDBJ databases">
        <title>Genomic Encyclopedia of Type Strains, Phase IV (KMG-IV): sequencing the most valuable type-strain genomes for metagenomic binning, comparative biology and taxonomic classification.</title>
        <authorList>
            <person name="Goeker M."/>
        </authorList>
    </citation>
    <scope>NUCLEOTIDE SEQUENCE [LARGE SCALE GENOMIC DNA]</scope>
    <source>
        <strain evidence="9 11">DSM 3764</strain>
    </source>
</reference>
<gene>
    <name evidence="6 8" type="primary">birA</name>
    <name evidence="9" type="ORF">EV682_101428</name>
    <name evidence="8" type="ORF">NCTC11159_00446</name>
</gene>
<dbReference type="NCBIfam" id="TIGR00121">
    <property type="entry name" value="birA_ligase"/>
    <property type="match status" value="1"/>
</dbReference>
<evidence type="ECO:0000313" key="8">
    <source>
        <dbReference type="EMBL" id="STQ89422.1"/>
    </source>
</evidence>
<dbReference type="InterPro" id="IPR004143">
    <property type="entry name" value="BPL_LPL_catalytic"/>
</dbReference>
<dbReference type="Proteomes" id="UP000255108">
    <property type="component" value="Unassembled WGS sequence"/>
</dbReference>
<dbReference type="InterPro" id="IPR030855">
    <property type="entry name" value="Bifunct_BirA"/>
</dbReference>
<evidence type="ECO:0000256" key="3">
    <source>
        <dbReference type="ARBA" id="ARBA00022840"/>
    </source>
</evidence>
<feature type="domain" description="BPL/LPL catalytic" evidence="7">
    <location>
        <begin position="72"/>
        <end position="252"/>
    </location>
</feature>
<feature type="binding site" evidence="6">
    <location>
        <begin position="114"/>
        <end position="116"/>
    </location>
    <ligand>
        <name>biotin</name>
        <dbReference type="ChEBI" id="CHEBI:57586"/>
    </ligand>
</feature>
<protein>
    <recommendedName>
        <fullName evidence="6">Bifunctional ligase/repressor BirA</fullName>
    </recommendedName>
    <alternativeName>
        <fullName evidence="6">Biotin--[acetyl-CoA-carboxylase] ligase</fullName>
        <ecNumber evidence="6">6.3.4.15</ecNumber>
    </alternativeName>
    <alternativeName>
        <fullName evidence="6">Biotin--protein ligase</fullName>
    </alternativeName>
    <alternativeName>
        <fullName evidence="6">Biotin-[acetyl-CoA carboxylase] synthetase</fullName>
    </alternativeName>
</protein>
<feature type="DNA-binding region" description="H-T-H motif" evidence="6">
    <location>
        <begin position="19"/>
        <end position="38"/>
    </location>
</feature>
<evidence type="ECO:0000259" key="7">
    <source>
        <dbReference type="PROSITE" id="PS51733"/>
    </source>
</evidence>
<keyword evidence="6" id="KW-0805">Transcription regulation</keyword>
<evidence type="ECO:0000256" key="6">
    <source>
        <dbReference type="HAMAP-Rule" id="MF_00978"/>
    </source>
</evidence>
<dbReference type="InterPro" id="IPR036390">
    <property type="entry name" value="WH_DNA-bd_sf"/>
</dbReference>
<evidence type="ECO:0000313" key="10">
    <source>
        <dbReference type="Proteomes" id="UP000255108"/>
    </source>
</evidence>
<dbReference type="HAMAP" id="MF_00978">
    <property type="entry name" value="Bifunct_BirA"/>
    <property type="match status" value="1"/>
</dbReference>
<dbReference type="Gene3D" id="1.10.10.10">
    <property type="entry name" value="Winged helix-like DNA-binding domain superfamily/Winged helix DNA-binding domain"/>
    <property type="match status" value="1"/>
</dbReference>
<proteinExistence type="inferred from homology"/>
<feature type="binding site" evidence="6">
    <location>
        <begin position="89"/>
        <end position="91"/>
    </location>
    <ligand>
        <name>biotin</name>
        <dbReference type="ChEBI" id="CHEBI:57586"/>
    </ligand>
</feature>
<keyword evidence="3 6" id="KW-0067">ATP-binding</keyword>
<evidence type="ECO:0000313" key="11">
    <source>
        <dbReference type="Proteomes" id="UP000295794"/>
    </source>
</evidence>
<evidence type="ECO:0000256" key="2">
    <source>
        <dbReference type="ARBA" id="ARBA00022741"/>
    </source>
</evidence>
<dbReference type="CDD" id="cd16442">
    <property type="entry name" value="BPL"/>
    <property type="match status" value="1"/>
</dbReference>
<dbReference type="InterPro" id="IPR008988">
    <property type="entry name" value="Transcriptional_repressor_C"/>
</dbReference>
<dbReference type="PANTHER" id="PTHR12835">
    <property type="entry name" value="BIOTIN PROTEIN LIGASE"/>
    <property type="match status" value="1"/>
</dbReference>
<dbReference type="InterPro" id="IPR045864">
    <property type="entry name" value="aa-tRNA-synth_II/BPL/LPL"/>
</dbReference>